<name>A0ABD2LHT9_9BILA</name>
<feature type="compositionally biased region" description="Basic and acidic residues" evidence="1">
    <location>
        <begin position="109"/>
        <end position="121"/>
    </location>
</feature>
<gene>
    <name evidence="2" type="ORF">niasHT_017884</name>
</gene>
<feature type="compositionally biased region" description="Basic and acidic residues" evidence="1">
    <location>
        <begin position="1"/>
        <end position="26"/>
    </location>
</feature>
<dbReference type="Proteomes" id="UP001620626">
    <property type="component" value="Unassembled WGS sequence"/>
</dbReference>
<comment type="caution">
    <text evidence="2">The sequence shown here is derived from an EMBL/GenBank/DDBJ whole genome shotgun (WGS) entry which is preliminary data.</text>
</comment>
<feature type="region of interest" description="Disordered" evidence="1">
    <location>
        <begin position="70"/>
        <end position="127"/>
    </location>
</feature>
<feature type="region of interest" description="Disordered" evidence="1">
    <location>
        <begin position="1"/>
        <end position="28"/>
    </location>
</feature>
<sequence length="127" mass="14553">MYVLMEHRSPERRPPARSVHSVERHRQPLLRGRAVVHSSHPSSPHPAAIRCRYSITPQMSSSATSALLLGIEEKRRKTSSGQQPQQLRRRQFVRQNGMMATDNEQNDDANNRGKTAEEHHQPNFPTE</sequence>
<dbReference type="EMBL" id="JBICBT010000430">
    <property type="protein sequence ID" value="KAL3113934.1"/>
    <property type="molecule type" value="Genomic_DNA"/>
</dbReference>
<accession>A0ABD2LHT9</accession>
<evidence type="ECO:0000313" key="3">
    <source>
        <dbReference type="Proteomes" id="UP001620626"/>
    </source>
</evidence>
<proteinExistence type="predicted"/>
<evidence type="ECO:0000313" key="2">
    <source>
        <dbReference type="EMBL" id="KAL3113934.1"/>
    </source>
</evidence>
<reference evidence="2 3" key="1">
    <citation type="submission" date="2024-10" db="EMBL/GenBank/DDBJ databases">
        <authorList>
            <person name="Kim D."/>
        </authorList>
    </citation>
    <scope>NUCLEOTIDE SEQUENCE [LARGE SCALE GENOMIC DNA]</scope>
    <source>
        <strain evidence="2">BH-2024</strain>
    </source>
</reference>
<dbReference type="AlphaFoldDB" id="A0ABD2LHT9"/>
<protein>
    <submittedName>
        <fullName evidence="2">Uncharacterized protein</fullName>
    </submittedName>
</protein>
<keyword evidence="3" id="KW-1185">Reference proteome</keyword>
<organism evidence="2 3">
    <name type="scientific">Heterodera trifolii</name>
    <dbReference type="NCBI Taxonomy" id="157864"/>
    <lineage>
        <taxon>Eukaryota</taxon>
        <taxon>Metazoa</taxon>
        <taxon>Ecdysozoa</taxon>
        <taxon>Nematoda</taxon>
        <taxon>Chromadorea</taxon>
        <taxon>Rhabditida</taxon>
        <taxon>Tylenchina</taxon>
        <taxon>Tylenchomorpha</taxon>
        <taxon>Tylenchoidea</taxon>
        <taxon>Heteroderidae</taxon>
        <taxon>Heteroderinae</taxon>
        <taxon>Heterodera</taxon>
    </lineage>
</organism>
<evidence type="ECO:0000256" key="1">
    <source>
        <dbReference type="SAM" id="MobiDB-lite"/>
    </source>
</evidence>